<accession>A0A4Y7WDU8</accession>
<sequence length="63" mass="7568">MTKRVSAHWDFENNFGTIIIHDKATVYESFKSPTKNISEFNGWVEDQKKLLNLLKEENEYRYI</sequence>
<comment type="caution">
    <text evidence="1">The sequence shown here is derived from an EMBL/GenBank/DDBJ whole genome shotgun (WGS) entry which is preliminary data.</text>
</comment>
<dbReference type="AlphaFoldDB" id="A0A4Y7WDU8"/>
<name>A0A4Y7WDU8_9BACI</name>
<dbReference type="Proteomes" id="UP000298210">
    <property type="component" value="Unassembled WGS sequence"/>
</dbReference>
<dbReference type="EMBL" id="SNUX01000005">
    <property type="protein sequence ID" value="TES45641.1"/>
    <property type="molecule type" value="Genomic_DNA"/>
</dbReference>
<evidence type="ECO:0000313" key="1">
    <source>
        <dbReference type="EMBL" id="TES45641.1"/>
    </source>
</evidence>
<proteinExistence type="predicted"/>
<reference evidence="1 2" key="1">
    <citation type="submission" date="2019-03" db="EMBL/GenBank/DDBJ databases">
        <authorList>
            <person name="Liu G."/>
        </authorList>
    </citation>
    <scope>NUCLEOTIDE SEQUENCE [LARGE SCALE GENOMIC DNA]</scope>
    <source>
        <strain evidence="1 2">DSM 19099</strain>
    </source>
</reference>
<gene>
    <name evidence="1" type="ORF">E2L03_19855</name>
</gene>
<organism evidence="1 2">
    <name type="scientific">Shouchella lehensis</name>
    <dbReference type="NCBI Taxonomy" id="300825"/>
    <lineage>
        <taxon>Bacteria</taxon>
        <taxon>Bacillati</taxon>
        <taxon>Bacillota</taxon>
        <taxon>Bacilli</taxon>
        <taxon>Bacillales</taxon>
        <taxon>Bacillaceae</taxon>
        <taxon>Shouchella</taxon>
    </lineage>
</organism>
<dbReference type="RefSeq" id="WP_134260253.1">
    <property type="nucleotide sequence ID" value="NZ_LDIM01000012.1"/>
</dbReference>
<protein>
    <submittedName>
        <fullName evidence="1">Uncharacterized protein</fullName>
    </submittedName>
</protein>
<evidence type="ECO:0000313" key="2">
    <source>
        <dbReference type="Proteomes" id="UP000298210"/>
    </source>
</evidence>